<sequence length="212" mass="24662">MNVANSKKARGRPFKDKEVAKRQLLGSATKLFSTKGFEETSLREIALDANVNMALVKYHYGSKLNLWKEVISKLSEKVLEVNEFTLEEVRDDADMRALLVELFDKMVDMSFEHQEFSLFIINETVQQGERFDHLFDKLIKPFHDQSYPFIVKGMELGILEDQHPEELIVMLLSSVSYQQAVPHLIGQFTNVIKDEEKWKQEIKHSLKVNFIK</sequence>
<dbReference type="EMBL" id="CP045915">
    <property type="protein sequence ID" value="QGH36276.1"/>
    <property type="molecule type" value="Genomic_DNA"/>
</dbReference>
<dbReference type="GO" id="GO:0006355">
    <property type="term" value="P:regulation of DNA-templated transcription"/>
    <property type="evidence" value="ECO:0007669"/>
    <property type="project" value="UniProtKB-ARBA"/>
</dbReference>
<name>A0A5Q2TNA6_9BACI</name>
<evidence type="ECO:0000313" key="4">
    <source>
        <dbReference type="EMBL" id="QGH36276.1"/>
    </source>
</evidence>
<dbReference type="AlphaFoldDB" id="A0A5Q2TNA6"/>
<dbReference type="Gene3D" id="1.10.357.10">
    <property type="entry name" value="Tetracycline Repressor, domain 2"/>
    <property type="match status" value="1"/>
</dbReference>
<dbReference type="SUPFAM" id="SSF46689">
    <property type="entry name" value="Homeodomain-like"/>
    <property type="match status" value="1"/>
</dbReference>
<protein>
    <submittedName>
        <fullName evidence="4">TetR family transcriptional regulator</fullName>
    </submittedName>
</protein>
<dbReference type="RefSeq" id="WP_153792449.1">
    <property type="nucleotide sequence ID" value="NZ_CP045915.1"/>
</dbReference>
<dbReference type="KEGG" id="grc:GI584_20500"/>
<dbReference type="Pfam" id="PF00440">
    <property type="entry name" value="TetR_N"/>
    <property type="match status" value="1"/>
</dbReference>
<keyword evidence="1 2" id="KW-0238">DNA-binding</keyword>
<organism evidence="4 5">
    <name type="scientific">Gracilibacillus salitolerans</name>
    <dbReference type="NCBI Taxonomy" id="2663022"/>
    <lineage>
        <taxon>Bacteria</taxon>
        <taxon>Bacillati</taxon>
        <taxon>Bacillota</taxon>
        <taxon>Bacilli</taxon>
        <taxon>Bacillales</taxon>
        <taxon>Bacillaceae</taxon>
        <taxon>Gracilibacillus</taxon>
    </lineage>
</organism>
<keyword evidence="5" id="KW-1185">Reference proteome</keyword>
<evidence type="ECO:0000313" key="5">
    <source>
        <dbReference type="Proteomes" id="UP000339690"/>
    </source>
</evidence>
<dbReference type="PANTHER" id="PTHR30328">
    <property type="entry name" value="TRANSCRIPTIONAL REPRESSOR"/>
    <property type="match status" value="1"/>
</dbReference>
<proteinExistence type="predicted"/>
<dbReference type="PANTHER" id="PTHR30328:SF54">
    <property type="entry name" value="HTH-TYPE TRANSCRIPTIONAL REPRESSOR SCO4008"/>
    <property type="match status" value="1"/>
</dbReference>
<dbReference type="GO" id="GO:0003677">
    <property type="term" value="F:DNA binding"/>
    <property type="evidence" value="ECO:0007669"/>
    <property type="project" value="UniProtKB-UniRule"/>
</dbReference>
<dbReference type="InterPro" id="IPR001647">
    <property type="entry name" value="HTH_TetR"/>
</dbReference>
<evidence type="ECO:0000256" key="1">
    <source>
        <dbReference type="ARBA" id="ARBA00023125"/>
    </source>
</evidence>
<accession>A0A5Q2TNA6</accession>
<dbReference type="Proteomes" id="UP000339690">
    <property type="component" value="Chromosome"/>
</dbReference>
<dbReference type="PROSITE" id="PS50977">
    <property type="entry name" value="HTH_TETR_2"/>
    <property type="match status" value="1"/>
</dbReference>
<feature type="domain" description="HTH tetR-type" evidence="3">
    <location>
        <begin position="18"/>
        <end position="78"/>
    </location>
</feature>
<dbReference type="InterPro" id="IPR050109">
    <property type="entry name" value="HTH-type_TetR-like_transc_reg"/>
</dbReference>
<evidence type="ECO:0000259" key="3">
    <source>
        <dbReference type="PROSITE" id="PS50977"/>
    </source>
</evidence>
<evidence type="ECO:0000256" key="2">
    <source>
        <dbReference type="PROSITE-ProRule" id="PRU00335"/>
    </source>
</evidence>
<reference evidence="4 5" key="1">
    <citation type="submission" date="2019-11" db="EMBL/GenBank/DDBJ databases">
        <title>Gracilibacillus salitolerans sp. nov., a moderate halophile isolated from a saline soil in northwest China.</title>
        <authorList>
            <person name="Gan L."/>
        </authorList>
    </citation>
    <scope>NUCLEOTIDE SEQUENCE [LARGE SCALE GENOMIC DNA]</scope>
    <source>
        <strain evidence="4 5">SCU50</strain>
    </source>
</reference>
<gene>
    <name evidence="4" type="ORF">GI584_20500</name>
</gene>
<feature type="DNA-binding region" description="H-T-H motif" evidence="2">
    <location>
        <begin position="41"/>
        <end position="60"/>
    </location>
</feature>
<dbReference type="InterPro" id="IPR036271">
    <property type="entry name" value="Tet_transcr_reg_TetR-rel_C_sf"/>
</dbReference>
<dbReference type="SUPFAM" id="SSF48498">
    <property type="entry name" value="Tetracyclin repressor-like, C-terminal domain"/>
    <property type="match status" value="1"/>
</dbReference>
<dbReference type="InterPro" id="IPR009057">
    <property type="entry name" value="Homeodomain-like_sf"/>
</dbReference>